<evidence type="ECO:0000256" key="7">
    <source>
        <dbReference type="SAM" id="Coils"/>
    </source>
</evidence>
<dbReference type="Gene3D" id="3.40.50.300">
    <property type="entry name" value="P-loop containing nucleotide triphosphate hydrolases"/>
    <property type="match status" value="1"/>
</dbReference>
<feature type="domain" description="NB-ARC" evidence="8">
    <location>
        <begin position="436"/>
        <end position="528"/>
    </location>
</feature>
<evidence type="ECO:0000256" key="3">
    <source>
        <dbReference type="ARBA" id="ARBA00022737"/>
    </source>
</evidence>
<dbReference type="PANTHER" id="PTHR15140:SF51">
    <property type="entry name" value="LATE BLIGHT RESISTANCE PROTEIN HOMOLOG R1A-3 ISOFORM X1"/>
    <property type="match status" value="1"/>
</dbReference>
<dbReference type="Pfam" id="PF23559">
    <property type="entry name" value="WHD_DRP"/>
    <property type="match status" value="1"/>
</dbReference>
<keyword evidence="11" id="KW-1185">Reference proteome</keyword>
<feature type="coiled-coil region" evidence="7">
    <location>
        <begin position="336"/>
        <end position="363"/>
    </location>
</feature>
<evidence type="ECO:0000313" key="10">
    <source>
        <dbReference type="EMBL" id="PHT67193.1"/>
    </source>
</evidence>
<accession>A0A2G2YBR6</accession>
<dbReference type="GO" id="GO:0006952">
    <property type="term" value="P:defense response"/>
    <property type="evidence" value="ECO:0007669"/>
    <property type="project" value="UniProtKB-KW"/>
</dbReference>
<dbReference type="PANTHER" id="PTHR15140">
    <property type="entry name" value="TUBULIN-SPECIFIC CHAPERONE E"/>
    <property type="match status" value="1"/>
</dbReference>
<keyword evidence="2" id="KW-0433">Leucine-rich repeat</keyword>
<dbReference type="STRING" id="4072.A0A2G2YBR6"/>
<keyword evidence="7" id="KW-0175">Coiled coil</keyword>
<dbReference type="EMBL" id="AYRZ02000011">
    <property type="protein sequence ID" value="PHT67193.1"/>
    <property type="molecule type" value="Genomic_DNA"/>
</dbReference>
<dbReference type="AlphaFoldDB" id="A0A2G2YBR6"/>
<dbReference type="GO" id="GO:0005524">
    <property type="term" value="F:ATP binding"/>
    <property type="evidence" value="ECO:0007669"/>
    <property type="project" value="UniProtKB-KW"/>
</dbReference>
<dbReference type="FunFam" id="1.10.10.10:FF:000322">
    <property type="entry name" value="Probable disease resistance protein At1g63360"/>
    <property type="match status" value="1"/>
</dbReference>
<reference evidence="10 11" key="1">
    <citation type="journal article" date="2014" name="Nat. Genet.">
        <title>Genome sequence of the hot pepper provides insights into the evolution of pungency in Capsicum species.</title>
        <authorList>
            <person name="Kim S."/>
            <person name="Park M."/>
            <person name="Yeom S.I."/>
            <person name="Kim Y.M."/>
            <person name="Lee J.M."/>
            <person name="Lee H.A."/>
            <person name="Seo E."/>
            <person name="Choi J."/>
            <person name="Cheong K."/>
            <person name="Kim K.T."/>
            <person name="Jung K."/>
            <person name="Lee G.W."/>
            <person name="Oh S.K."/>
            <person name="Bae C."/>
            <person name="Kim S.B."/>
            <person name="Lee H.Y."/>
            <person name="Kim S.Y."/>
            <person name="Kim M.S."/>
            <person name="Kang B.C."/>
            <person name="Jo Y.D."/>
            <person name="Yang H.B."/>
            <person name="Jeong H.J."/>
            <person name="Kang W.H."/>
            <person name="Kwon J.K."/>
            <person name="Shin C."/>
            <person name="Lim J.Y."/>
            <person name="Park J.H."/>
            <person name="Huh J.H."/>
            <person name="Kim J.S."/>
            <person name="Kim B.D."/>
            <person name="Cohen O."/>
            <person name="Paran I."/>
            <person name="Suh M.C."/>
            <person name="Lee S.B."/>
            <person name="Kim Y.K."/>
            <person name="Shin Y."/>
            <person name="Noh S.J."/>
            <person name="Park J."/>
            <person name="Seo Y.S."/>
            <person name="Kwon S.Y."/>
            <person name="Kim H.A."/>
            <person name="Park J.M."/>
            <person name="Kim H.J."/>
            <person name="Choi S.B."/>
            <person name="Bosland P.W."/>
            <person name="Reeves G."/>
            <person name="Jo S.H."/>
            <person name="Lee B.W."/>
            <person name="Cho H.T."/>
            <person name="Choi H.S."/>
            <person name="Lee M.S."/>
            <person name="Yu Y."/>
            <person name="Do Choi Y."/>
            <person name="Park B.S."/>
            <person name="van Deynze A."/>
            <person name="Ashrafi H."/>
            <person name="Hill T."/>
            <person name="Kim W.T."/>
            <person name="Pai H.S."/>
            <person name="Ahn H.K."/>
            <person name="Yeam I."/>
            <person name="Giovannoni J.J."/>
            <person name="Rose J.K."/>
            <person name="Sorensen I."/>
            <person name="Lee S.J."/>
            <person name="Kim R.W."/>
            <person name="Choi I.Y."/>
            <person name="Choi B.S."/>
            <person name="Lim J.S."/>
            <person name="Lee Y.H."/>
            <person name="Choi D."/>
        </authorList>
    </citation>
    <scope>NUCLEOTIDE SEQUENCE [LARGE SCALE GENOMIC DNA]</scope>
    <source>
        <strain evidence="11">cv. CM334</strain>
    </source>
</reference>
<reference evidence="10 11" key="2">
    <citation type="journal article" date="2017" name="Genome Biol.">
        <title>New reference genome sequences of hot pepper reveal the massive evolution of plant disease-resistance genes by retroduplication.</title>
        <authorList>
            <person name="Kim S."/>
            <person name="Park J."/>
            <person name="Yeom S.I."/>
            <person name="Kim Y.M."/>
            <person name="Seo E."/>
            <person name="Kim K.T."/>
            <person name="Kim M.S."/>
            <person name="Lee J.M."/>
            <person name="Cheong K."/>
            <person name="Shin H.S."/>
            <person name="Kim S.B."/>
            <person name="Han K."/>
            <person name="Lee J."/>
            <person name="Park M."/>
            <person name="Lee H.A."/>
            <person name="Lee H.Y."/>
            <person name="Lee Y."/>
            <person name="Oh S."/>
            <person name="Lee J.H."/>
            <person name="Choi E."/>
            <person name="Choi E."/>
            <person name="Lee S.E."/>
            <person name="Jeon J."/>
            <person name="Kim H."/>
            <person name="Choi G."/>
            <person name="Song H."/>
            <person name="Lee J."/>
            <person name="Lee S.C."/>
            <person name="Kwon J.K."/>
            <person name="Lee H.Y."/>
            <person name="Koo N."/>
            <person name="Hong Y."/>
            <person name="Kim R.W."/>
            <person name="Kang W.H."/>
            <person name="Huh J.H."/>
            <person name="Kang B.C."/>
            <person name="Yang T.J."/>
            <person name="Lee Y.H."/>
            <person name="Bennetzen J.L."/>
            <person name="Choi D."/>
        </authorList>
    </citation>
    <scope>NUCLEOTIDE SEQUENCE [LARGE SCALE GENOMIC DNA]</scope>
    <source>
        <strain evidence="11">cv. CM334</strain>
    </source>
</reference>
<dbReference type="GO" id="GO:0043531">
    <property type="term" value="F:ADP binding"/>
    <property type="evidence" value="ECO:0007669"/>
    <property type="project" value="InterPro"/>
</dbReference>
<dbReference type="InterPro" id="IPR058922">
    <property type="entry name" value="WHD_DRP"/>
</dbReference>
<keyword evidence="4" id="KW-0547">Nucleotide-binding</keyword>
<evidence type="ECO:0000313" key="11">
    <source>
        <dbReference type="Proteomes" id="UP000222542"/>
    </source>
</evidence>
<comment type="similarity">
    <text evidence="1">Belongs to the disease resistance NB-LRR family.</text>
</comment>
<dbReference type="SUPFAM" id="SSF52047">
    <property type="entry name" value="RNI-like"/>
    <property type="match status" value="2"/>
</dbReference>
<dbReference type="InterPro" id="IPR027417">
    <property type="entry name" value="P-loop_NTPase"/>
</dbReference>
<evidence type="ECO:0000256" key="4">
    <source>
        <dbReference type="ARBA" id="ARBA00022741"/>
    </source>
</evidence>
<dbReference type="Proteomes" id="UP000222542">
    <property type="component" value="Unassembled WGS sequence"/>
</dbReference>
<evidence type="ECO:0000256" key="6">
    <source>
        <dbReference type="ARBA" id="ARBA00022840"/>
    </source>
</evidence>
<feature type="domain" description="Disease resistance protein winged helix" evidence="9">
    <location>
        <begin position="581"/>
        <end position="650"/>
    </location>
</feature>
<dbReference type="InterPro" id="IPR036388">
    <property type="entry name" value="WH-like_DNA-bd_sf"/>
</dbReference>
<evidence type="ECO:0000256" key="2">
    <source>
        <dbReference type="ARBA" id="ARBA00022614"/>
    </source>
</evidence>
<keyword evidence="5" id="KW-0611">Plant defense</keyword>
<evidence type="ECO:0000259" key="8">
    <source>
        <dbReference type="Pfam" id="PF00931"/>
    </source>
</evidence>
<comment type="caution">
    <text evidence="10">The sequence shown here is derived from an EMBL/GenBank/DDBJ whole genome shotgun (WGS) entry which is preliminary data.</text>
</comment>
<dbReference type="Gene3D" id="3.80.10.10">
    <property type="entry name" value="Ribonuclease Inhibitor"/>
    <property type="match status" value="2"/>
</dbReference>
<gene>
    <name evidence="10" type="ORF">T459_26680</name>
</gene>
<keyword evidence="3" id="KW-0677">Repeat</keyword>
<dbReference type="InterPro" id="IPR042197">
    <property type="entry name" value="Apaf_helical"/>
</dbReference>
<dbReference type="SUPFAM" id="SSF52540">
    <property type="entry name" value="P-loop containing nucleoside triphosphate hydrolases"/>
    <property type="match status" value="1"/>
</dbReference>
<dbReference type="InterPro" id="IPR032675">
    <property type="entry name" value="LRR_dom_sf"/>
</dbReference>
<dbReference type="Gene3D" id="1.10.10.10">
    <property type="entry name" value="Winged helix-like DNA-binding domain superfamily/Winged helix DNA-binding domain"/>
    <property type="match status" value="1"/>
</dbReference>
<evidence type="ECO:0000256" key="5">
    <source>
        <dbReference type="ARBA" id="ARBA00022821"/>
    </source>
</evidence>
<organism evidence="10 11">
    <name type="scientific">Capsicum annuum</name>
    <name type="common">Capsicum pepper</name>
    <dbReference type="NCBI Taxonomy" id="4072"/>
    <lineage>
        <taxon>Eukaryota</taxon>
        <taxon>Viridiplantae</taxon>
        <taxon>Streptophyta</taxon>
        <taxon>Embryophyta</taxon>
        <taxon>Tracheophyta</taxon>
        <taxon>Spermatophyta</taxon>
        <taxon>Magnoliopsida</taxon>
        <taxon>eudicotyledons</taxon>
        <taxon>Gunneridae</taxon>
        <taxon>Pentapetalae</taxon>
        <taxon>asterids</taxon>
        <taxon>lamiids</taxon>
        <taxon>Solanales</taxon>
        <taxon>Solanaceae</taxon>
        <taxon>Solanoideae</taxon>
        <taxon>Capsiceae</taxon>
        <taxon>Capsicum</taxon>
    </lineage>
</organism>
<proteinExistence type="inferred from homology"/>
<dbReference type="OMA" id="LLHIRIR"/>
<keyword evidence="6" id="KW-0067">ATP-binding</keyword>
<dbReference type="Gene3D" id="1.20.5.4130">
    <property type="match status" value="1"/>
</dbReference>
<dbReference type="Gene3D" id="1.10.8.430">
    <property type="entry name" value="Helical domain of apoptotic protease-activating factors"/>
    <property type="match status" value="1"/>
</dbReference>
<evidence type="ECO:0000256" key="1">
    <source>
        <dbReference type="ARBA" id="ARBA00008894"/>
    </source>
</evidence>
<dbReference type="Gramene" id="PHT67193">
    <property type="protein sequence ID" value="PHT67193"/>
    <property type="gene ID" value="T459_26680"/>
</dbReference>
<name>A0A2G2YBR6_CAPAN</name>
<dbReference type="InterPro" id="IPR002182">
    <property type="entry name" value="NB-ARC"/>
</dbReference>
<sequence length="908" mass="105320">MEIGISKLTSLRIEAIHHQRRLMLPVNINWYEFDYLPEHRSGTTTANIEEAPSLAKLWNLQTIILHNSTTRDLHLPQEIWTMSEIRHLKIGWKIHMPNPLESESCSIEEQPLFLNNLQTLDLFSSPFVAEILGRTPNLNKLKIRGVSSEWSDFMIRIFLLGCLETLHIYASGSHVNDKGKIILYYFNLAPIDLQREFFPRNLKQLRLEGTNISWEEMVVLANLPNLEVLKAHFGFDRTDWILNEDVVFQKLKHLRLEYECPESLIHLSFVKALYNMQNLLIKVCALQAFLEETSPPKEDNDMETLEVFEKKIIVIVYKVEDRVDLSLRRIILADNGDNRERACKDFQEELQEVEKEVGYLRKEVMQIEFVKHGTRSAEATTSPSLSRYAADQNGTVFGMVDDFNSIIDRLTAQIDELTVMSIVGMGGIVSRDRTYNNQEMSNDQLMEIVYRGLKGRRFLIVTDDIWSNEAWDQIQRIFPNDNNKSRILLTTRLKYVADYVSPDFPPHDMAFLSLDDSWNLFSERLFREEFYPSHLEDVGKHIVQQCRGLPLSIIVIAGLLGKMETTHDTWKKACFLYIGGFPEDEEISVPKLIRLWIAEQFVKERKDKSMELVAEEYLEELIQRSLILVHKRRANGRIKTCKIHDLLRQLCIREAQIENVVLVVNDNVPTYLEGIDYQRFCRKVSVQRPCSFVSHFKLLKTIALPSSSFAAEILRRTPNLQKLKITSESTAHWSVIVDSLNSLKGLEALQISAATTCYPISLSSDIFLTNLKKLRLYFTFFPWENITVLANLPNLEVLKAHCGFMGTDWRLNQDDVFLRLKYLEIVFGYKLERFEATSDNFPMLEKLRLYGLHNLEKIPQSIGEITTLHLIQIENCSSAAVTSAKQIQEEQESWGNYELQFRTIHSEN</sequence>
<evidence type="ECO:0000259" key="9">
    <source>
        <dbReference type="Pfam" id="PF23559"/>
    </source>
</evidence>
<dbReference type="Pfam" id="PF00931">
    <property type="entry name" value="NB-ARC"/>
    <property type="match status" value="1"/>
</dbReference>
<protein>
    <submittedName>
        <fullName evidence="10">Uncharacterized protein</fullName>
    </submittedName>
</protein>